<evidence type="ECO:0000313" key="2">
    <source>
        <dbReference type="Proteomes" id="UP001465976"/>
    </source>
</evidence>
<comment type="caution">
    <text evidence="1">The sequence shown here is derived from an EMBL/GenBank/DDBJ whole genome shotgun (WGS) entry which is preliminary data.</text>
</comment>
<name>A0ABR3FJX7_9AGAR</name>
<sequence length="85" mass="9713">MASTDGGFKVFCGVRIFYDSRPATPVDPSKDDFIKWLEYEMWEIGGKEGRPEEDVDGVEKERTHCLWEKALRTIPATSTEARELS</sequence>
<organism evidence="1 2">
    <name type="scientific">Marasmius crinis-equi</name>
    <dbReference type="NCBI Taxonomy" id="585013"/>
    <lineage>
        <taxon>Eukaryota</taxon>
        <taxon>Fungi</taxon>
        <taxon>Dikarya</taxon>
        <taxon>Basidiomycota</taxon>
        <taxon>Agaricomycotina</taxon>
        <taxon>Agaricomycetes</taxon>
        <taxon>Agaricomycetidae</taxon>
        <taxon>Agaricales</taxon>
        <taxon>Marasmiineae</taxon>
        <taxon>Marasmiaceae</taxon>
        <taxon>Marasmius</taxon>
    </lineage>
</organism>
<protein>
    <submittedName>
        <fullName evidence="1">Uncharacterized protein</fullName>
    </submittedName>
</protein>
<proteinExistence type="predicted"/>
<accession>A0ABR3FJX7</accession>
<dbReference type="EMBL" id="JBAHYK010000300">
    <property type="protein sequence ID" value="KAL0575475.1"/>
    <property type="molecule type" value="Genomic_DNA"/>
</dbReference>
<evidence type="ECO:0000313" key="1">
    <source>
        <dbReference type="EMBL" id="KAL0575475.1"/>
    </source>
</evidence>
<gene>
    <name evidence="1" type="ORF">V5O48_006494</name>
</gene>
<reference evidence="1 2" key="1">
    <citation type="submission" date="2024-02" db="EMBL/GenBank/DDBJ databases">
        <title>A draft genome for the cacao thread blight pathogen Marasmius crinis-equi.</title>
        <authorList>
            <person name="Cohen S.P."/>
            <person name="Baruah I.K."/>
            <person name="Amoako-Attah I."/>
            <person name="Bukari Y."/>
            <person name="Meinhardt L.W."/>
            <person name="Bailey B.A."/>
        </authorList>
    </citation>
    <scope>NUCLEOTIDE SEQUENCE [LARGE SCALE GENOMIC DNA]</scope>
    <source>
        <strain evidence="1 2">GH-76</strain>
    </source>
</reference>
<keyword evidence="2" id="KW-1185">Reference proteome</keyword>
<dbReference type="Proteomes" id="UP001465976">
    <property type="component" value="Unassembled WGS sequence"/>
</dbReference>